<organism evidence="1">
    <name type="scientific">Micrurus spixii</name>
    <name type="common">Amazon coral snake</name>
    <dbReference type="NCBI Taxonomy" id="129469"/>
    <lineage>
        <taxon>Eukaryota</taxon>
        <taxon>Metazoa</taxon>
        <taxon>Chordata</taxon>
        <taxon>Craniata</taxon>
        <taxon>Vertebrata</taxon>
        <taxon>Euteleostomi</taxon>
        <taxon>Lepidosauria</taxon>
        <taxon>Squamata</taxon>
        <taxon>Bifurcata</taxon>
        <taxon>Unidentata</taxon>
        <taxon>Episquamata</taxon>
        <taxon>Toxicofera</taxon>
        <taxon>Serpentes</taxon>
        <taxon>Colubroidea</taxon>
        <taxon>Elapidae</taxon>
        <taxon>Elapinae</taxon>
        <taxon>Micrurus</taxon>
    </lineage>
</organism>
<evidence type="ECO:0008006" key="2">
    <source>
        <dbReference type="Google" id="ProtNLM"/>
    </source>
</evidence>
<dbReference type="AlphaFoldDB" id="A0A2D4MLW2"/>
<reference evidence="1" key="2">
    <citation type="submission" date="2017-11" db="EMBL/GenBank/DDBJ databases">
        <title>Coralsnake Venomics: Analyses of Venom Gland Transcriptomes and Proteomes of Six Brazilian Taxa.</title>
        <authorList>
            <person name="Aird S.D."/>
            <person name="Jorge da Silva N."/>
            <person name="Qiu L."/>
            <person name="Villar-Briones A."/>
            <person name="Aparecida-Saddi V."/>
            <person name="Campos-Telles M.P."/>
            <person name="Grau M."/>
            <person name="Mikheyev A.S."/>
        </authorList>
    </citation>
    <scope>NUCLEOTIDE SEQUENCE</scope>
    <source>
        <tissue evidence="1">Venom_gland</tissue>
    </source>
</reference>
<reference evidence="1" key="1">
    <citation type="submission" date="2017-07" db="EMBL/GenBank/DDBJ databases">
        <authorList>
            <person name="Mikheyev A."/>
            <person name="Grau M."/>
        </authorList>
    </citation>
    <scope>NUCLEOTIDE SEQUENCE</scope>
    <source>
        <tissue evidence="1">Venom_gland</tissue>
    </source>
</reference>
<name>A0A2D4MLW2_9SAUR</name>
<protein>
    <recommendedName>
        <fullName evidence="2">L1 transposable element RRM domain-containing protein</fullName>
    </recommendedName>
</protein>
<dbReference type="Gene3D" id="3.30.70.1820">
    <property type="entry name" value="L1 transposable element, RRM domain"/>
    <property type="match status" value="1"/>
</dbReference>
<dbReference type="EMBL" id="IACM01111188">
    <property type="protein sequence ID" value="LAB33766.1"/>
    <property type="molecule type" value="Transcribed_RNA"/>
</dbReference>
<evidence type="ECO:0000313" key="1">
    <source>
        <dbReference type="EMBL" id="LAB33766.1"/>
    </source>
</evidence>
<accession>A0A2D4MLW2</accession>
<sequence>MGKMEEKASIMEQRVGEIDYRLSRSDQTKEKKIIMLEMDKADYYLRFQNVVEEKDENLADIMADLLAAAREETKERMIYDMDKIFRVQTRYGMRHKLPREVHIRFTKKAIRTEILKAVKYEPLKYK</sequence>
<proteinExistence type="predicted"/>